<evidence type="ECO:0000313" key="20">
    <source>
        <dbReference type="EnsemblMetazoa" id="XP_038045950.1"/>
    </source>
</evidence>
<comment type="similarity">
    <text evidence="2">Belongs to the paired homeobox family.</text>
</comment>
<feature type="region of interest" description="Disordered" evidence="16">
    <location>
        <begin position="89"/>
        <end position="129"/>
    </location>
</feature>
<dbReference type="FunFam" id="1.10.10.60:FF:000065">
    <property type="entry name" value="Visual system homeobox 1"/>
    <property type="match status" value="1"/>
</dbReference>
<evidence type="ECO:0000256" key="12">
    <source>
        <dbReference type="ARBA" id="ARBA00030203"/>
    </source>
</evidence>
<evidence type="ECO:0000256" key="5">
    <source>
        <dbReference type="ARBA" id="ARBA00022606"/>
    </source>
</evidence>
<feature type="DNA-binding region" description="Homeobox" evidence="14">
    <location>
        <begin position="126"/>
        <end position="185"/>
    </location>
</feature>
<dbReference type="OMA" id="GECCAPW"/>
<dbReference type="InterPro" id="IPR017970">
    <property type="entry name" value="Homeobox_CS"/>
</dbReference>
<keyword evidence="9" id="KW-0804">Transcription</keyword>
<dbReference type="GeneID" id="119720363"/>
<protein>
    <recommendedName>
        <fullName evidence="3">Visual system homeobox 2</fullName>
    </recommendedName>
    <alternativeName>
        <fullName evidence="12">Ceh-10 homeodomain-containing homolog</fullName>
    </alternativeName>
    <alternativeName>
        <fullName evidence="13">Homeobox protein CHX10</fullName>
    </alternativeName>
</protein>
<evidence type="ECO:0000256" key="1">
    <source>
        <dbReference type="ARBA" id="ARBA00004123"/>
    </source>
</evidence>
<dbReference type="Gene3D" id="1.10.10.60">
    <property type="entry name" value="Homeodomain-like"/>
    <property type="match status" value="1"/>
</dbReference>
<feature type="compositionally biased region" description="Basic residues" evidence="16">
    <location>
        <begin position="120"/>
        <end position="129"/>
    </location>
</feature>
<dbReference type="GO" id="GO:0000981">
    <property type="term" value="F:DNA-binding transcription factor activity, RNA polymerase II-specific"/>
    <property type="evidence" value="ECO:0007669"/>
    <property type="project" value="InterPro"/>
</dbReference>
<evidence type="ECO:0000259" key="17">
    <source>
        <dbReference type="PROSITE" id="PS50071"/>
    </source>
</evidence>
<feature type="region of interest" description="Disordered" evidence="16">
    <location>
        <begin position="242"/>
        <end position="276"/>
    </location>
</feature>
<evidence type="ECO:0000256" key="11">
    <source>
        <dbReference type="ARBA" id="ARBA00023305"/>
    </source>
</evidence>
<evidence type="ECO:0000256" key="9">
    <source>
        <dbReference type="ARBA" id="ARBA00023163"/>
    </source>
</evidence>
<keyword evidence="6" id="KW-0805">Transcription regulation</keyword>
<feature type="region of interest" description="Disordered" evidence="16">
    <location>
        <begin position="296"/>
        <end position="383"/>
    </location>
</feature>
<evidence type="ECO:0000256" key="4">
    <source>
        <dbReference type="ARBA" id="ARBA00022473"/>
    </source>
</evidence>
<keyword evidence="11" id="KW-0844">Vision</keyword>
<feature type="domain" description="CVC" evidence="19">
    <location>
        <begin position="186"/>
        <end position="239"/>
    </location>
</feature>
<dbReference type="GO" id="GO:0005634">
    <property type="term" value="C:nucleus"/>
    <property type="evidence" value="ECO:0007669"/>
    <property type="project" value="UniProtKB-SubCell"/>
</dbReference>
<feature type="compositionally biased region" description="Low complexity" evidence="16">
    <location>
        <begin position="333"/>
        <end position="345"/>
    </location>
</feature>
<sequence>MCDPATAVGHDSLRAAHIMRTHHLHAMAALPGFHPASLYFAKPPMFEPATLALAMHNRLVTAATLPQPPSLSPPSRTEERHPITEICESGEESQGGSSGLLRSQTPPSSQHSPLLSAGGGKKKRKKRRHRTIFTSYQLEELEKAFTDAHYPDVYAREMLALKTDLPEDRIQVWFQNRRAKWRKREKCWGRSSVMAEYGLYGAMVRHSLPLPESILKSSDEGEGECCAPWLLGMHKKSLEVAEKMKDTPDPQSRDDKDQSSPPSQHDKPSFEDKDQIRSNSIASLRAKAIEHASKILGHTAPVAAPPTSRLQSPTPHGDDDAMARRSSDDEAGGSRSESSSSSAPESDGELNAADRPVSGDEHEERSARLLGLGHPGLEMFTSH</sequence>
<evidence type="ECO:0000259" key="19">
    <source>
        <dbReference type="PROSITE" id="PS51496"/>
    </source>
</evidence>
<keyword evidence="7 14" id="KW-0238">DNA-binding</keyword>
<dbReference type="PROSITE" id="PS00027">
    <property type="entry name" value="HOMEOBOX_1"/>
    <property type="match status" value="1"/>
</dbReference>
<reference evidence="20" key="1">
    <citation type="submission" date="2022-11" db="UniProtKB">
        <authorList>
            <consortium name="EnsemblMetazoa"/>
        </authorList>
    </citation>
    <scope>IDENTIFICATION</scope>
</reference>
<evidence type="ECO:0000256" key="2">
    <source>
        <dbReference type="ARBA" id="ARBA00005733"/>
    </source>
</evidence>
<feature type="domain" description="OAR" evidence="18">
    <location>
        <begin position="279"/>
        <end position="292"/>
    </location>
</feature>
<dbReference type="InterPro" id="IPR009057">
    <property type="entry name" value="Homeodomain-like_sf"/>
</dbReference>
<keyword evidence="21" id="KW-1185">Reference proteome</keyword>
<dbReference type="Pfam" id="PF00046">
    <property type="entry name" value="Homeodomain"/>
    <property type="match status" value="1"/>
</dbReference>
<dbReference type="CDD" id="cd00086">
    <property type="entry name" value="homeodomain"/>
    <property type="match status" value="1"/>
</dbReference>
<dbReference type="InterPro" id="IPR023339">
    <property type="entry name" value="CVC"/>
</dbReference>
<keyword evidence="4" id="KW-0217">Developmental protein</keyword>
<keyword evidence="10 14" id="KW-0539">Nucleus</keyword>
<evidence type="ECO:0000256" key="3">
    <source>
        <dbReference type="ARBA" id="ARBA00014891"/>
    </source>
</evidence>
<dbReference type="PANTHER" id="PTHR46892">
    <property type="entry name" value="VISUAL SYSTEM HOMEOBOX 2"/>
    <property type="match status" value="1"/>
</dbReference>
<evidence type="ECO:0000256" key="13">
    <source>
        <dbReference type="ARBA" id="ARBA00031274"/>
    </source>
</evidence>
<dbReference type="InterPro" id="IPR001356">
    <property type="entry name" value="HD"/>
</dbReference>
<dbReference type="SUPFAM" id="SSF46689">
    <property type="entry name" value="Homeodomain-like"/>
    <property type="match status" value="1"/>
</dbReference>
<dbReference type="GO" id="GO:0007601">
    <property type="term" value="P:visual perception"/>
    <property type="evidence" value="ECO:0007669"/>
    <property type="project" value="UniProtKB-KW"/>
</dbReference>
<evidence type="ECO:0000256" key="6">
    <source>
        <dbReference type="ARBA" id="ARBA00023015"/>
    </source>
</evidence>
<dbReference type="OrthoDB" id="6159439at2759"/>
<dbReference type="RefSeq" id="XP_038045950.1">
    <property type="nucleotide sequence ID" value="XM_038190022.1"/>
</dbReference>
<feature type="compositionally biased region" description="Polar residues" evidence="16">
    <location>
        <begin position="100"/>
        <end position="113"/>
    </location>
</feature>
<evidence type="ECO:0000259" key="18">
    <source>
        <dbReference type="PROSITE" id="PS50803"/>
    </source>
</evidence>
<evidence type="ECO:0000256" key="10">
    <source>
        <dbReference type="ARBA" id="ARBA00023242"/>
    </source>
</evidence>
<dbReference type="InterPro" id="IPR052294">
    <property type="entry name" value="VSX_homeobox_regulators"/>
</dbReference>
<keyword evidence="8 14" id="KW-0371">Homeobox</keyword>
<evidence type="ECO:0000313" key="21">
    <source>
        <dbReference type="Proteomes" id="UP000887568"/>
    </source>
</evidence>
<dbReference type="InterPro" id="IPR003654">
    <property type="entry name" value="OAR_dom"/>
</dbReference>
<dbReference type="GO" id="GO:1990837">
    <property type="term" value="F:sequence-specific double-stranded DNA binding"/>
    <property type="evidence" value="ECO:0007669"/>
    <property type="project" value="TreeGrafter"/>
</dbReference>
<dbReference type="Proteomes" id="UP000887568">
    <property type="component" value="Unplaced"/>
</dbReference>
<dbReference type="SMART" id="SM00389">
    <property type="entry name" value="HOX"/>
    <property type="match status" value="1"/>
</dbReference>
<dbReference type="EnsemblMetazoa" id="XM_038190022.1">
    <property type="protein sequence ID" value="XP_038045950.1"/>
    <property type="gene ID" value="LOC119720363"/>
</dbReference>
<keyword evidence="5" id="KW-0716">Sensory transduction</keyword>
<feature type="compositionally biased region" description="Basic and acidic residues" evidence="16">
    <location>
        <begin position="357"/>
        <end position="367"/>
    </location>
</feature>
<evidence type="ECO:0000256" key="15">
    <source>
        <dbReference type="RuleBase" id="RU000682"/>
    </source>
</evidence>
<evidence type="ECO:0000256" key="14">
    <source>
        <dbReference type="PROSITE-ProRule" id="PRU00108"/>
    </source>
</evidence>
<dbReference type="PANTHER" id="PTHR46892:SF3">
    <property type="entry name" value="VISUAL SYSTEM HOMEOBOX 2"/>
    <property type="match status" value="1"/>
</dbReference>
<feature type="domain" description="Homeobox" evidence="17">
    <location>
        <begin position="124"/>
        <end position="184"/>
    </location>
</feature>
<comment type="subcellular location">
    <subcellularLocation>
        <location evidence="1 14 15">Nucleus</location>
    </subcellularLocation>
</comment>
<dbReference type="AlphaFoldDB" id="A0A913Z5B1"/>
<feature type="compositionally biased region" description="Basic and acidic residues" evidence="16">
    <location>
        <begin position="316"/>
        <end position="328"/>
    </location>
</feature>
<proteinExistence type="inferred from homology"/>
<organism evidence="20 21">
    <name type="scientific">Patiria miniata</name>
    <name type="common">Bat star</name>
    <name type="synonym">Asterina miniata</name>
    <dbReference type="NCBI Taxonomy" id="46514"/>
    <lineage>
        <taxon>Eukaryota</taxon>
        <taxon>Metazoa</taxon>
        <taxon>Echinodermata</taxon>
        <taxon>Eleutherozoa</taxon>
        <taxon>Asterozoa</taxon>
        <taxon>Asteroidea</taxon>
        <taxon>Valvatacea</taxon>
        <taxon>Valvatida</taxon>
        <taxon>Asterinidae</taxon>
        <taxon>Patiria</taxon>
    </lineage>
</organism>
<evidence type="ECO:0000256" key="8">
    <source>
        <dbReference type="ARBA" id="ARBA00023155"/>
    </source>
</evidence>
<evidence type="ECO:0000256" key="16">
    <source>
        <dbReference type="SAM" id="MobiDB-lite"/>
    </source>
</evidence>
<evidence type="ECO:0000256" key="7">
    <source>
        <dbReference type="ARBA" id="ARBA00023125"/>
    </source>
</evidence>
<dbReference type="Pfam" id="PF03826">
    <property type="entry name" value="OAR"/>
    <property type="match status" value="1"/>
</dbReference>
<dbReference type="PROSITE" id="PS50803">
    <property type="entry name" value="OAR"/>
    <property type="match status" value="1"/>
</dbReference>
<dbReference type="PROSITE" id="PS50071">
    <property type="entry name" value="HOMEOBOX_2"/>
    <property type="match status" value="1"/>
</dbReference>
<dbReference type="PROSITE" id="PS51496">
    <property type="entry name" value="CVC"/>
    <property type="match status" value="1"/>
</dbReference>
<name>A0A913Z5B1_PATMI</name>
<accession>A0A913Z5B1</accession>